<dbReference type="KEGG" id="ock:EXM22_08855"/>
<evidence type="ECO:0000313" key="2">
    <source>
        <dbReference type="Proteomes" id="UP000324209"/>
    </source>
</evidence>
<accession>A0A5C1QLJ5</accession>
<dbReference type="InterPro" id="IPR010865">
    <property type="entry name" value="DUF1499"/>
</dbReference>
<keyword evidence="2" id="KW-1185">Reference proteome</keyword>
<dbReference type="Proteomes" id="UP000324209">
    <property type="component" value="Chromosome"/>
</dbReference>
<gene>
    <name evidence="1" type="ORF">EXM22_08855</name>
</gene>
<dbReference type="PANTHER" id="PTHR34801">
    <property type="entry name" value="EXPRESSED PROTEIN"/>
    <property type="match status" value="1"/>
</dbReference>
<dbReference type="Pfam" id="PF07386">
    <property type="entry name" value="DUF1499"/>
    <property type="match status" value="1"/>
</dbReference>
<protein>
    <submittedName>
        <fullName evidence="1">DUF1499 domain-containing protein</fullName>
    </submittedName>
</protein>
<dbReference type="EMBL" id="CP036150">
    <property type="protein sequence ID" value="QEN08089.1"/>
    <property type="molecule type" value="Genomic_DNA"/>
</dbReference>
<reference evidence="1 2" key="1">
    <citation type="submission" date="2019-02" db="EMBL/GenBank/DDBJ databases">
        <title>Complete Genome Sequence and Methylome Analysis of free living Spirochaetas.</title>
        <authorList>
            <person name="Fomenkov A."/>
            <person name="Dubinina G."/>
            <person name="Leshcheva N."/>
            <person name="Mikheeva N."/>
            <person name="Grabovich M."/>
            <person name="Vincze T."/>
            <person name="Roberts R.J."/>
        </authorList>
    </citation>
    <scope>NUCLEOTIDE SEQUENCE [LARGE SCALE GENOMIC DNA]</scope>
    <source>
        <strain evidence="1 2">K2</strain>
    </source>
</reference>
<proteinExistence type="predicted"/>
<organism evidence="1 2">
    <name type="scientific">Oceanispirochaeta crateris</name>
    <dbReference type="NCBI Taxonomy" id="2518645"/>
    <lineage>
        <taxon>Bacteria</taxon>
        <taxon>Pseudomonadati</taxon>
        <taxon>Spirochaetota</taxon>
        <taxon>Spirochaetia</taxon>
        <taxon>Spirochaetales</taxon>
        <taxon>Spirochaetaceae</taxon>
        <taxon>Oceanispirochaeta</taxon>
    </lineage>
</organism>
<dbReference type="RefSeq" id="WP_149486169.1">
    <property type="nucleotide sequence ID" value="NZ_CP036150.1"/>
</dbReference>
<dbReference type="OrthoDB" id="9793534at2"/>
<dbReference type="AlphaFoldDB" id="A0A5C1QLJ5"/>
<dbReference type="PANTHER" id="PTHR34801:SF6">
    <property type="entry name" value="SLL1620 PROTEIN"/>
    <property type="match status" value="1"/>
</dbReference>
<dbReference type="PIRSF" id="PIRSF026426">
    <property type="entry name" value="DUF1499"/>
    <property type="match status" value="1"/>
</dbReference>
<sequence>MKIFLTIAALIVLLLLLMAVIMVVKNRSVPANLGVKDGQLAALPKSPNAVSTQSADADRRVSAFPFIGGVEETRAGIKSVLHAHGGIEIKTESNDYIHAVSTTEKMKYHDDLEFYFDEKEKLVHFRSASRVGYSDMGLNRERYNHLIELYHQEH</sequence>
<evidence type="ECO:0000313" key="1">
    <source>
        <dbReference type="EMBL" id="QEN08089.1"/>
    </source>
</evidence>
<name>A0A5C1QLJ5_9SPIO</name>